<gene>
    <name evidence="2" type="ORF">HLH11_09895</name>
</gene>
<name>A0A8E4FCD1_9GAMM</name>
<sequence length="93" mass="10706">MQALHFWIDSTSLPICKYQRIVRHKTLKSLATRGMSSMGWFYGCKLHLLMNQFGELANTQITTGSHADICAIERVKQALKAYVHINYFKRISS</sequence>
<dbReference type="Proteomes" id="UP000532147">
    <property type="component" value="Unassembled WGS sequence"/>
</dbReference>
<reference evidence="2 3" key="1">
    <citation type="submission" date="2020-04" db="EMBL/GenBank/DDBJ databases">
        <title>Acinetobacter Taxon 24.</title>
        <authorList>
            <person name="Nemec A."/>
            <person name="Radolfova-Krizova L."/>
            <person name="Higgins P.G."/>
            <person name="Spanelova P."/>
        </authorList>
    </citation>
    <scope>NUCLEOTIDE SEQUENCE [LARGE SCALE GENOMIC DNA]</scope>
    <source>
        <strain evidence="2 3">ANC 4280</strain>
    </source>
</reference>
<organism evidence="2 3">
    <name type="scientific">Acinetobacter terrae</name>
    <dbReference type="NCBI Taxonomy" id="2731247"/>
    <lineage>
        <taxon>Bacteria</taxon>
        <taxon>Pseudomonadati</taxon>
        <taxon>Pseudomonadota</taxon>
        <taxon>Gammaproteobacteria</taxon>
        <taxon>Moraxellales</taxon>
        <taxon>Moraxellaceae</taxon>
        <taxon>Acinetobacter</taxon>
        <taxon>Acinetobacter Taxon 24</taxon>
    </lineage>
</organism>
<dbReference type="EMBL" id="JABERH010000024">
    <property type="protein sequence ID" value="NNH38949.1"/>
    <property type="molecule type" value="Genomic_DNA"/>
</dbReference>
<evidence type="ECO:0000259" key="1">
    <source>
        <dbReference type="Pfam" id="PF13612"/>
    </source>
</evidence>
<feature type="domain" description="Transposase DDE" evidence="1">
    <location>
        <begin position="7"/>
        <end position="83"/>
    </location>
</feature>
<protein>
    <submittedName>
        <fullName evidence="2">Transposase</fullName>
    </submittedName>
</protein>
<dbReference type="AlphaFoldDB" id="A0A8E4FCD1"/>
<evidence type="ECO:0000313" key="3">
    <source>
        <dbReference type="Proteomes" id="UP000532147"/>
    </source>
</evidence>
<comment type="caution">
    <text evidence="2">The sequence shown here is derived from an EMBL/GenBank/DDBJ whole genome shotgun (WGS) entry which is preliminary data.</text>
</comment>
<dbReference type="InterPro" id="IPR025668">
    <property type="entry name" value="Tnp_DDE_dom"/>
</dbReference>
<dbReference type="RefSeq" id="WP_171534659.1">
    <property type="nucleotide sequence ID" value="NZ_JABERH010000024.1"/>
</dbReference>
<evidence type="ECO:0000313" key="2">
    <source>
        <dbReference type="EMBL" id="NNH38949.1"/>
    </source>
</evidence>
<accession>A0A8E4FCD1</accession>
<dbReference type="Pfam" id="PF13612">
    <property type="entry name" value="DDE_Tnp_1_3"/>
    <property type="match status" value="1"/>
</dbReference>
<proteinExistence type="predicted"/>